<reference evidence="2" key="2">
    <citation type="journal article" date="2015" name="Fish Shellfish Immunol.">
        <title>Early steps in the European eel (Anguilla anguilla)-Vibrio vulnificus interaction in the gills: Role of the RtxA13 toxin.</title>
        <authorList>
            <person name="Callol A."/>
            <person name="Pajuelo D."/>
            <person name="Ebbesson L."/>
            <person name="Teles M."/>
            <person name="MacKenzie S."/>
            <person name="Amaro C."/>
        </authorList>
    </citation>
    <scope>NUCLEOTIDE SEQUENCE</scope>
</reference>
<keyword evidence="1" id="KW-0472">Membrane</keyword>
<dbReference type="EMBL" id="GBXM01016545">
    <property type="protein sequence ID" value="JAH92032.1"/>
    <property type="molecule type" value="Transcribed_RNA"/>
</dbReference>
<name>A0A0E9WNU4_ANGAN</name>
<organism evidence="2">
    <name type="scientific">Anguilla anguilla</name>
    <name type="common">European freshwater eel</name>
    <name type="synonym">Muraena anguilla</name>
    <dbReference type="NCBI Taxonomy" id="7936"/>
    <lineage>
        <taxon>Eukaryota</taxon>
        <taxon>Metazoa</taxon>
        <taxon>Chordata</taxon>
        <taxon>Craniata</taxon>
        <taxon>Vertebrata</taxon>
        <taxon>Euteleostomi</taxon>
        <taxon>Actinopterygii</taxon>
        <taxon>Neopterygii</taxon>
        <taxon>Teleostei</taxon>
        <taxon>Anguilliformes</taxon>
        <taxon>Anguillidae</taxon>
        <taxon>Anguilla</taxon>
    </lineage>
</organism>
<proteinExistence type="predicted"/>
<protein>
    <submittedName>
        <fullName evidence="2">Uncharacterized protein</fullName>
    </submittedName>
</protein>
<sequence>MQYSKTLPCSHLFTIIKSYLNKINIFLYMMTFFKQFIINTVMYVIKTPVIVVFSPFNSGLCCPHLVNTRNATYYCREMNGTQKGQER</sequence>
<reference evidence="2" key="1">
    <citation type="submission" date="2014-11" db="EMBL/GenBank/DDBJ databases">
        <authorList>
            <person name="Amaro Gonzalez C."/>
        </authorList>
    </citation>
    <scope>NUCLEOTIDE SEQUENCE</scope>
</reference>
<keyword evidence="1" id="KW-1133">Transmembrane helix</keyword>
<dbReference type="AlphaFoldDB" id="A0A0E9WNU4"/>
<feature type="transmembrane region" description="Helical" evidence="1">
    <location>
        <begin position="25"/>
        <end position="45"/>
    </location>
</feature>
<evidence type="ECO:0000313" key="2">
    <source>
        <dbReference type="EMBL" id="JAH92032.1"/>
    </source>
</evidence>
<keyword evidence="1" id="KW-0812">Transmembrane</keyword>
<accession>A0A0E9WNU4</accession>
<evidence type="ECO:0000256" key="1">
    <source>
        <dbReference type="SAM" id="Phobius"/>
    </source>
</evidence>